<dbReference type="PANTHER" id="PTHR20935:SF1">
    <property type="entry name" value="SLL1549 PROTEIN"/>
    <property type="match status" value="1"/>
</dbReference>
<dbReference type="InterPro" id="IPR051021">
    <property type="entry name" value="Mito_Ser/Thr_phosphatase"/>
</dbReference>
<dbReference type="SUPFAM" id="SSF53254">
    <property type="entry name" value="Phosphoglycerate mutase-like"/>
    <property type="match status" value="1"/>
</dbReference>
<protein>
    <submittedName>
        <fullName evidence="3">Phosphohistidine phosphatase, SixA</fullName>
    </submittedName>
</protein>
<evidence type="ECO:0000256" key="2">
    <source>
        <dbReference type="SAM" id="MobiDB-lite"/>
    </source>
</evidence>
<accession>A0A1H8QAB4</accession>
<dbReference type="Pfam" id="PF00300">
    <property type="entry name" value="His_Phos_1"/>
    <property type="match status" value="1"/>
</dbReference>
<feature type="region of interest" description="Disordered" evidence="2">
    <location>
        <begin position="10"/>
        <end position="31"/>
    </location>
</feature>
<keyword evidence="1" id="KW-0378">Hydrolase</keyword>
<keyword evidence="4" id="KW-1185">Reference proteome</keyword>
<gene>
    <name evidence="3" type="ORF">SAMN04488052_101444</name>
</gene>
<dbReference type="OrthoDB" id="9810154at2"/>
<dbReference type="Proteomes" id="UP000199657">
    <property type="component" value="Unassembled WGS sequence"/>
</dbReference>
<dbReference type="PANTHER" id="PTHR20935">
    <property type="entry name" value="PHOSPHOGLYCERATE MUTASE-RELATED"/>
    <property type="match status" value="1"/>
</dbReference>
<sequence length="165" mass="17523">MQRVLLMRHGIAEDAGPGQRDSERALTDPGRRRVEAVATDLAATVGPVDRMVSSDYLRAIQTADILARHLQPGQREISTGLVPHGDPASVYDWLGALPDAPVTVLVGHEPQMNLLLGVGLTGTPWGPARFGKASVAMLAFQGGISAGRGQLELFLRAGLGVRSRE</sequence>
<feature type="compositionally biased region" description="Basic and acidic residues" evidence="2">
    <location>
        <begin position="20"/>
        <end position="31"/>
    </location>
</feature>
<organism evidence="3 4">
    <name type="scientific">Aquisalimonas asiatica</name>
    <dbReference type="NCBI Taxonomy" id="406100"/>
    <lineage>
        <taxon>Bacteria</taxon>
        <taxon>Pseudomonadati</taxon>
        <taxon>Pseudomonadota</taxon>
        <taxon>Gammaproteobacteria</taxon>
        <taxon>Chromatiales</taxon>
        <taxon>Ectothiorhodospiraceae</taxon>
        <taxon>Aquisalimonas</taxon>
    </lineage>
</organism>
<dbReference type="GO" id="GO:0016787">
    <property type="term" value="F:hydrolase activity"/>
    <property type="evidence" value="ECO:0007669"/>
    <property type="project" value="UniProtKB-KW"/>
</dbReference>
<dbReference type="EMBL" id="FOEG01000001">
    <property type="protein sequence ID" value="SEO50941.1"/>
    <property type="molecule type" value="Genomic_DNA"/>
</dbReference>
<dbReference type="Gene3D" id="3.40.50.1240">
    <property type="entry name" value="Phosphoglycerate mutase-like"/>
    <property type="match status" value="1"/>
</dbReference>
<dbReference type="InterPro" id="IPR013078">
    <property type="entry name" value="His_Pase_superF_clade-1"/>
</dbReference>
<proteinExistence type="predicted"/>
<dbReference type="AlphaFoldDB" id="A0A1H8QAB4"/>
<evidence type="ECO:0000313" key="4">
    <source>
        <dbReference type="Proteomes" id="UP000199657"/>
    </source>
</evidence>
<dbReference type="RefSeq" id="WP_091639541.1">
    <property type="nucleotide sequence ID" value="NZ_FOEG01000001.1"/>
</dbReference>
<reference evidence="3 4" key="1">
    <citation type="submission" date="2016-10" db="EMBL/GenBank/DDBJ databases">
        <authorList>
            <person name="de Groot N.N."/>
        </authorList>
    </citation>
    <scope>NUCLEOTIDE SEQUENCE [LARGE SCALE GENOMIC DNA]</scope>
    <source>
        <strain evidence="3 4">CGMCC 1.6291</strain>
    </source>
</reference>
<dbReference type="STRING" id="406100.SAMN04488052_101444"/>
<evidence type="ECO:0000256" key="1">
    <source>
        <dbReference type="ARBA" id="ARBA00022801"/>
    </source>
</evidence>
<evidence type="ECO:0000313" key="3">
    <source>
        <dbReference type="EMBL" id="SEO50941.1"/>
    </source>
</evidence>
<dbReference type="SMART" id="SM00855">
    <property type="entry name" value="PGAM"/>
    <property type="match status" value="1"/>
</dbReference>
<name>A0A1H8QAB4_9GAMM</name>
<dbReference type="CDD" id="cd07067">
    <property type="entry name" value="HP_PGM_like"/>
    <property type="match status" value="1"/>
</dbReference>
<dbReference type="InterPro" id="IPR029033">
    <property type="entry name" value="His_PPase_superfam"/>
</dbReference>